<dbReference type="AlphaFoldDB" id="A0A432XYY6"/>
<proteinExistence type="predicted"/>
<organism evidence="1 2">
    <name type="scientific">Pseudidiomarina halophila</name>
    <dbReference type="NCBI Taxonomy" id="1449799"/>
    <lineage>
        <taxon>Bacteria</taxon>
        <taxon>Pseudomonadati</taxon>
        <taxon>Pseudomonadota</taxon>
        <taxon>Gammaproteobacteria</taxon>
        <taxon>Alteromonadales</taxon>
        <taxon>Idiomarinaceae</taxon>
        <taxon>Pseudidiomarina</taxon>
    </lineage>
</organism>
<reference evidence="2" key="1">
    <citation type="journal article" date="2018" name="Front. Microbiol.">
        <title>Genome-Based Analysis Reveals the Taxonomy and Diversity of the Family Idiomarinaceae.</title>
        <authorList>
            <person name="Liu Y."/>
            <person name="Lai Q."/>
            <person name="Shao Z."/>
        </authorList>
    </citation>
    <scope>NUCLEOTIDE SEQUENCE [LARGE SCALE GENOMIC DNA]</scope>
    <source>
        <strain evidence="2">BH195</strain>
    </source>
</reference>
<sequence>MMKLSNNKRINKLVKDLIKKGWCIKKGTKHHKLVSPEGFTTTIPSTPSDWRAGTNFAKDIKRIQARRHT</sequence>
<keyword evidence="2" id="KW-1185">Reference proteome</keyword>
<dbReference type="EMBL" id="PIPW01000001">
    <property type="protein sequence ID" value="RUO53930.1"/>
    <property type="molecule type" value="Genomic_DNA"/>
</dbReference>
<evidence type="ECO:0008006" key="3">
    <source>
        <dbReference type="Google" id="ProtNLM"/>
    </source>
</evidence>
<protein>
    <recommendedName>
        <fullName evidence="3">Addiction module toxin, HicA family</fullName>
    </recommendedName>
</protein>
<accession>A0A432XYY6</accession>
<dbReference type="Proteomes" id="UP000287198">
    <property type="component" value="Unassembled WGS sequence"/>
</dbReference>
<evidence type="ECO:0000313" key="1">
    <source>
        <dbReference type="EMBL" id="RUO53930.1"/>
    </source>
</evidence>
<comment type="caution">
    <text evidence="1">The sequence shown here is derived from an EMBL/GenBank/DDBJ whole genome shotgun (WGS) entry which is preliminary data.</text>
</comment>
<gene>
    <name evidence="1" type="ORF">CWI69_00370</name>
</gene>
<name>A0A432XYY6_9GAMM</name>
<dbReference type="SUPFAM" id="SSF54786">
    <property type="entry name" value="YcfA/nrd intein domain"/>
    <property type="match status" value="1"/>
</dbReference>
<evidence type="ECO:0000313" key="2">
    <source>
        <dbReference type="Proteomes" id="UP000287198"/>
    </source>
</evidence>